<name>A0A5N7DSC5_9EURO</name>
<accession>A0A5N7DSC5</accession>
<evidence type="ECO:0000313" key="2">
    <source>
        <dbReference type="Proteomes" id="UP000325579"/>
    </source>
</evidence>
<dbReference type="RefSeq" id="XP_031946633.1">
    <property type="nucleotide sequence ID" value="XM_032080695.1"/>
</dbReference>
<gene>
    <name evidence="1" type="ORF">BDV37DRAFT_237165</name>
</gene>
<dbReference type="Proteomes" id="UP000325579">
    <property type="component" value="Unassembled WGS sequence"/>
</dbReference>
<evidence type="ECO:0000313" key="1">
    <source>
        <dbReference type="EMBL" id="KAE8409314.1"/>
    </source>
</evidence>
<sequence length="91" mass="9551">MQARPSPVNHALQHSVTACQRCRDQKVSYLSSLLELSSYDAELLNHCFRSNVVGNVLHAPGASGYRPIVHIPAPQSAVVGGCAAAPGACVV</sequence>
<dbReference type="EMBL" id="ML736740">
    <property type="protein sequence ID" value="KAE8409314.1"/>
    <property type="molecule type" value="Genomic_DNA"/>
</dbReference>
<dbReference type="GeneID" id="43665386"/>
<dbReference type="AlphaFoldDB" id="A0A5N7DSC5"/>
<protein>
    <submittedName>
        <fullName evidence="1">Uncharacterized protein</fullName>
    </submittedName>
</protein>
<proteinExistence type="predicted"/>
<reference evidence="1 2" key="1">
    <citation type="submission" date="2019-04" db="EMBL/GenBank/DDBJ databases">
        <authorList>
            <consortium name="DOE Joint Genome Institute"/>
            <person name="Mondo S."/>
            <person name="Kjaerbolling I."/>
            <person name="Vesth T."/>
            <person name="Frisvad J.C."/>
            <person name="Nybo J.L."/>
            <person name="Theobald S."/>
            <person name="Kildgaard S."/>
            <person name="Isbrandt T."/>
            <person name="Kuo A."/>
            <person name="Sato A."/>
            <person name="Lyhne E.K."/>
            <person name="Kogle M.E."/>
            <person name="Wiebenga A."/>
            <person name="Kun R.S."/>
            <person name="Lubbers R.J."/>
            <person name="Makela M.R."/>
            <person name="Barry K."/>
            <person name="Chovatia M."/>
            <person name="Clum A."/>
            <person name="Daum C."/>
            <person name="Haridas S."/>
            <person name="He G."/>
            <person name="LaButti K."/>
            <person name="Lipzen A."/>
            <person name="Riley R."/>
            <person name="Salamov A."/>
            <person name="Simmons B.A."/>
            <person name="Magnuson J.K."/>
            <person name="Henrissat B."/>
            <person name="Mortensen U.H."/>
            <person name="Larsen T.O."/>
            <person name="Devries R.P."/>
            <person name="Grigoriev I.V."/>
            <person name="Machida M."/>
            <person name="Baker S.E."/>
            <person name="Andersen M.R."/>
            <person name="Cantor M.N."/>
            <person name="Hua S.X."/>
        </authorList>
    </citation>
    <scope>NUCLEOTIDE SEQUENCE [LARGE SCALE GENOMIC DNA]</scope>
    <source>
        <strain evidence="1 2">CBS 119388</strain>
    </source>
</reference>
<keyword evidence="2" id="KW-1185">Reference proteome</keyword>
<dbReference type="PROSITE" id="PS51257">
    <property type="entry name" value="PROKAR_LIPOPROTEIN"/>
    <property type="match status" value="1"/>
</dbReference>
<organism evidence="1 2">
    <name type="scientific">Aspergillus pseudonomiae</name>
    <dbReference type="NCBI Taxonomy" id="1506151"/>
    <lineage>
        <taxon>Eukaryota</taxon>
        <taxon>Fungi</taxon>
        <taxon>Dikarya</taxon>
        <taxon>Ascomycota</taxon>
        <taxon>Pezizomycotina</taxon>
        <taxon>Eurotiomycetes</taxon>
        <taxon>Eurotiomycetidae</taxon>
        <taxon>Eurotiales</taxon>
        <taxon>Aspergillaceae</taxon>
        <taxon>Aspergillus</taxon>
        <taxon>Aspergillus subgen. Circumdati</taxon>
    </lineage>
</organism>